<dbReference type="GeneID" id="27357783"/>
<dbReference type="Gene3D" id="1.20.1250.20">
    <property type="entry name" value="MFS general substrate transporter like domains"/>
    <property type="match status" value="1"/>
</dbReference>
<feature type="domain" description="Major facilitator superfamily (MFS) profile" evidence="8">
    <location>
        <begin position="58"/>
        <end position="501"/>
    </location>
</feature>
<evidence type="ECO:0000256" key="2">
    <source>
        <dbReference type="ARBA" id="ARBA00022448"/>
    </source>
</evidence>
<dbReference type="CDD" id="cd17502">
    <property type="entry name" value="MFS_Azr1_MDR_like"/>
    <property type="match status" value="1"/>
</dbReference>
<dbReference type="OrthoDB" id="10021397at2759"/>
<dbReference type="PANTHER" id="PTHR23501">
    <property type="entry name" value="MAJOR FACILITATOR SUPERFAMILY"/>
    <property type="match status" value="1"/>
</dbReference>
<feature type="transmembrane region" description="Helical" evidence="7">
    <location>
        <begin position="362"/>
        <end position="379"/>
    </location>
</feature>
<dbReference type="RefSeq" id="XP_016262340.1">
    <property type="nucleotide sequence ID" value="XM_016406736.1"/>
</dbReference>
<feature type="transmembrane region" description="Helical" evidence="7">
    <location>
        <begin position="416"/>
        <end position="437"/>
    </location>
</feature>
<name>A0A0D2E2X4_9EURO</name>
<gene>
    <name evidence="9" type="ORF">PV06_05709</name>
</gene>
<evidence type="ECO:0000256" key="4">
    <source>
        <dbReference type="ARBA" id="ARBA00022989"/>
    </source>
</evidence>
<feature type="transmembrane region" description="Helical" evidence="7">
    <location>
        <begin position="148"/>
        <end position="173"/>
    </location>
</feature>
<dbReference type="Pfam" id="PF07690">
    <property type="entry name" value="MFS_1"/>
    <property type="match status" value="1"/>
</dbReference>
<feature type="transmembrane region" description="Helical" evidence="7">
    <location>
        <begin position="122"/>
        <end position="142"/>
    </location>
</feature>
<comment type="subcellular location">
    <subcellularLocation>
        <location evidence="1">Membrane</location>
        <topology evidence="1">Multi-pass membrane protein</topology>
    </subcellularLocation>
</comment>
<evidence type="ECO:0000256" key="7">
    <source>
        <dbReference type="SAM" id="Phobius"/>
    </source>
</evidence>
<dbReference type="InterPro" id="IPR011701">
    <property type="entry name" value="MFS"/>
</dbReference>
<evidence type="ECO:0000256" key="3">
    <source>
        <dbReference type="ARBA" id="ARBA00022692"/>
    </source>
</evidence>
<feature type="transmembrane region" description="Helical" evidence="7">
    <location>
        <begin position="386"/>
        <end position="404"/>
    </location>
</feature>
<evidence type="ECO:0000259" key="8">
    <source>
        <dbReference type="PROSITE" id="PS50850"/>
    </source>
</evidence>
<dbReference type="GO" id="GO:0022857">
    <property type="term" value="F:transmembrane transporter activity"/>
    <property type="evidence" value="ECO:0007669"/>
    <property type="project" value="InterPro"/>
</dbReference>
<dbReference type="SUPFAM" id="SSF103473">
    <property type="entry name" value="MFS general substrate transporter"/>
    <property type="match status" value="1"/>
</dbReference>
<dbReference type="VEuPathDB" id="FungiDB:PV06_05709"/>
<feature type="transmembrane region" description="Helical" evidence="7">
    <location>
        <begin position="55"/>
        <end position="81"/>
    </location>
</feature>
<evidence type="ECO:0000256" key="6">
    <source>
        <dbReference type="SAM" id="MobiDB-lite"/>
    </source>
</evidence>
<dbReference type="Gene3D" id="1.20.1720.10">
    <property type="entry name" value="Multidrug resistance protein D"/>
    <property type="match status" value="1"/>
</dbReference>
<sequence length="560" mass="59840">MTSSHPGPAKGQDDYDTPQSSNLSEIQKPEDHVTLPESSGPLDEATGDYYHGKRLAIVVVSLMLSTFLVSLDNTILATAIPRITDEFHGLDNVSWYSAAYFMTFGTFQSTWGKLFKYFNLKFYYLTSIAIFELGSLICAVAPGPTALIVGRAIAGLGGAGVGTGAFTIIGFIVEPKSRPAVIGFNGATYGIAAVLGPLVGGAFTDKVSWRWCFYINLPIGGLAVAMLLIFFHTPAAAKPAPATRKEKYLQLDLVGAALVMGFIVSYILALQRGGQTESWSSSVVIGLLVGFVVITAAFISWEIFQGERAMLIPRLFKQRLVWVCCIFQFFFAGSYFIILFYLPIYFQSVFDVSAIGSGVRNLPLVITLTIGAIAQGVALSKVGYPAPFLILGSAIGMVSCGLFYTLDTHTSTGKWIGYQILSGIIIGFTFQTTIAVVQVNAKPEDMSAATAMIFFFQMIGGSFTLSAAQSAFNNKLISTLSSTAPDVNPALVLVTGATEIRKVFPAAQIPGIVAAYMHGLTTVFAICIGTFGAAFLVSLCSSWKRLHPEQLKKAAGAAAA</sequence>
<dbReference type="InterPro" id="IPR036259">
    <property type="entry name" value="MFS_trans_sf"/>
</dbReference>
<feature type="transmembrane region" description="Helical" evidence="7">
    <location>
        <begin position="281"/>
        <end position="299"/>
    </location>
</feature>
<dbReference type="Proteomes" id="UP000053342">
    <property type="component" value="Unassembled WGS sequence"/>
</dbReference>
<feature type="transmembrane region" description="Helical" evidence="7">
    <location>
        <begin position="320"/>
        <end position="342"/>
    </location>
</feature>
<keyword evidence="2" id="KW-0813">Transport</keyword>
<proteinExistence type="predicted"/>
<feature type="transmembrane region" description="Helical" evidence="7">
    <location>
        <begin position="215"/>
        <end position="237"/>
    </location>
</feature>
<dbReference type="GO" id="GO:0005886">
    <property type="term" value="C:plasma membrane"/>
    <property type="evidence" value="ECO:0007669"/>
    <property type="project" value="TreeGrafter"/>
</dbReference>
<evidence type="ECO:0000313" key="9">
    <source>
        <dbReference type="EMBL" id="KIW42124.1"/>
    </source>
</evidence>
<evidence type="ECO:0000256" key="1">
    <source>
        <dbReference type="ARBA" id="ARBA00004141"/>
    </source>
</evidence>
<keyword evidence="4 7" id="KW-1133">Transmembrane helix</keyword>
<feature type="transmembrane region" description="Helical" evidence="7">
    <location>
        <begin position="180"/>
        <end position="203"/>
    </location>
</feature>
<dbReference type="FunFam" id="1.20.1250.20:FF:000196">
    <property type="entry name" value="MFS toxin efflux pump (AflT)"/>
    <property type="match status" value="1"/>
</dbReference>
<dbReference type="InterPro" id="IPR020846">
    <property type="entry name" value="MFS_dom"/>
</dbReference>
<keyword evidence="10" id="KW-1185">Reference proteome</keyword>
<dbReference type="FunFam" id="1.20.1720.10:FF:000012">
    <property type="entry name" value="MFS toxin efflux pump (AflT)"/>
    <property type="match status" value="1"/>
</dbReference>
<feature type="transmembrane region" description="Helical" evidence="7">
    <location>
        <begin position="93"/>
        <end position="110"/>
    </location>
</feature>
<feature type="transmembrane region" description="Helical" evidence="7">
    <location>
        <begin position="523"/>
        <end position="543"/>
    </location>
</feature>
<feature type="transmembrane region" description="Helical" evidence="7">
    <location>
        <begin position="249"/>
        <end position="269"/>
    </location>
</feature>
<dbReference type="PROSITE" id="PS50850">
    <property type="entry name" value="MFS"/>
    <property type="match status" value="1"/>
</dbReference>
<accession>A0A0D2E2X4</accession>
<keyword evidence="5 7" id="KW-0472">Membrane</keyword>
<feature type="region of interest" description="Disordered" evidence="6">
    <location>
        <begin position="1"/>
        <end position="41"/>
    </location>
</feature>
<feature type="transmembrane region" description="Helical" evidence="7">
    <location>
        <begin position="449"/>
        <end position="472"/>
    </location>
</feature>
<keyword evidence="3 7" id="KW-0812">Transmembrane</keyword>
<protein>
    <recommendedName>
        <fullName evidence="8">Major facilitator superfamily (MFS) profile domain-containing protein</fullName>
    </recommendedName>
</protein>
<reference evidence="9 10" key="1">
    <citation type="submission" date="2015-01" db="EMBL/GenBank/DDBJ databases">
        <title>The Genome Sequence of Exophiala oligosperma CBS72588.</title>
        <authorList>
            <consortium name="The Broad Institute Genomics Platform"/>
            <person name="Cuomo C."/>
            <person name="de Hoog S."/>
            <person name="Gorbushina A."/>
            <person name="Stielow B."/>
            <person name="Teixiera M."/>
            <person name="Abouelleil A."/>
            <person name="Chapman S.B."/>
            <person name="Priest M."/>
            <person name="Young S.K."/>
            <person name="Wortman J."/>
            <person name="Nusbaum C."/>
            <person name="Birren B."/>
        </authorList>
    </citation>
    <scope>NUCLEOTIDE SEQUENCE [LARGE SCALE GENOMIC DNA]</scope>
    <source>
        <strain evidence="9 10">CBS 72588</strain>
    </source>
</reference>
<dbReference type="EMBL" id="KN847336">
    <property type="protein sequence ID" value="KIW42124.1"/>
    <property type="molecule type" value="Genomic_DNA"/>
</dbReference>
<dbReference type="PANTHER" id="PTHR23501:SF177">
    <property type="entry name" value="MAJOR FACILITATOR SUPERFAMILY (MFS) PROFILE DOMAIN-CONTAINING PROTEIN-RELATED"/>
    <property type="match status" value="1"/>
</dbReference>
<evidence type="ECO:0000313" key="10">
    <source>
        <dbReference type="Proteomes" id="UP000053342"/>
    </source>
</evidence>
<evidence type="ECO:0000256" key="5">
    <source>
        <dbReference type="ARBA" id="ARBA00023136"/>
    </source>
</evidence>
<organism evidence="9 10">
    <name type="scientific">Exophiala oligosperma</name>
    <dbReference type="NCBI Taxonomy" id="215243"/>
    <lineage>
        <taxon>Eukaryota</taxon>
        <taxon>Fungi</taxon>
        <taxon>Dikarya</taxon>
        <taxon>Ascomycota</taxon>
        <taxon>Pezizomycotina</taxon>
        <taxon>Eurotiomycetes</taxon>
        <taxon>Chaetothyriomycetidae</taxon>
        <taxon>Chaetothyriales</taxon>
        <taxon>Herpotrichiellaceae</taxon>
        <taxon>Exophiala</taxon>
    </lineage>
</organism>
<dbReference type="AlphaFoldDB" id="A0A0D2E2X4"/>